<dbReference type="EMBL" id="MN740785">
    <property type="protein sequence ID" value="QHU11505.1"/>
    <property type="molecule type" value="Genomic_DNA"/>
</dbReference>
<sequence length="295" mass="35160">MQQQEVQRLQQELFDFCLELISSDGTSTSLRNSFYTKYQKDIPMHIPGVRAYYLLYLLQQYPFLKSLYQDGNARFFNLMECIDNIIKKYRYSKNPIVDDVTGAIIDYLNTPIISRRHYDDTAIRRQMTRLQNIDKKILKYSSLYSPPTLERMRKALILGLITSEQMDKIPNHYTRILFSNDRFLVALRERLITMEQILEFPRWSDAQILFESETGLEMLRKKLITAKDVRNLPSGQYVAFFFRKEGVLEALSEKKITAKEIATMDYVQLITFFDEYAKARRKRKREQDERDKHHI</sequence>
<organism evidence="1">
    <name type="scientific">viral metagenome</name>
    <dbReference type="NCBI Taxonomy" id="1070528"/>
    <lineage>
        <taxon>unclassified sequences</taxon>
        <taxon>metagenomes</taxon>
        <taxon>organismal metagenomes</taxon>
    </lineage>
</organism>
<protein>
    <submittedName>
        <fullName evidence="1">Uncharacterized protein</fullName>
    </submittedName>
</protein>
<proteinExistence type="predicted"/>
<evidence type="ECO:0000313" key="1">
    <source>
        <dbReference type="EMBL" id="QHU11505.1"/>
    </source>
</evidence>
<dbReference type="AlphaFoldDB" id="A0A6C0K0C1"/>
<reference evidence="1" key="1">
    <citation type="journal article" date="2020" name="Nature">
        <title>Giant virus diversity and host interactions through global metagenomics.</title>
        <authorList>
            <person name="Schulz F."/>
            <person name="Roux S."/>
            <person name="Paez-Espino D."/>
            <person name="Jungbluth S."/>
            <person name="Walsh D.A."/>
            <person name="Denef V.J."/>
            <person name="McMahon K.D."/>
            <person name="Konstantinidis K.T."/>
            <person name="Eloe-Fadrosh E.A."/>
            <person name="Kyrpides N.C."/>
            <person name="Woyke T."/>
        </authorList>
    </citation>
    <scope>NUCLEOTIDE SEQUENCE</scope>
    <source>
        <strain evidence="1">GVMAG-S-1101169-75</strain>
    </source>
</reference>
<accession>A0A6C0K0C1</accession>
<name>A0A6C0K0C1_9ZZZZ</name>